<dbReference type="EMBL" id="CP007155">
    <property type="protein sequence ID" value="AHH96752.1"/>
    <property type="molecule type" value="Genomic_DNA"/>
</dbReference>
<proteinExistence type="predicted"/>
<dbReference type="OrthoDB" id="8595425at2"/>
<accession>W5W778</accession>
<evidence type="ECO:0000259" key="1">
    <source>
        <dbReference type="Pfam" id="PF13788"/>
    </source>
</evidence>
<reference evidence="2 3" key="1">
    <citation type="journal article" date="2014" name="BMC Genomics">
        <title>Complete genome sequence of producer of the glycopeptide antibiotic Aculeximycin Kutzneria albida DSM 43870T, a representative of minor genus of Pseudonocardiaceae.</title>
        <authorList>
            <person name="Rebets Y."/>
            <person name="Tokovenko B."/>
            <person name="Lushchyk I."/>
            <person name="Ruckert C."/>
            <person name="Zaburannyi N."/>
            <person name="Bechthold A."/>
            <person name="Kalinowski J."/>
            <person name="Luzhetskyy A."/>
        </authorList>
    </citation>
    <scope>NUCLEOTIDE SEQUENCE [LARGE SCALE GENOMIC DNA]</scope>
    <source>
        <strain evidence="2">DSM 43870</strain>
    </source>
</reference>
<dbReference type="HOGENOM" id="CLU_151995_0_0_11"/>
<protein>
    <recommendedName>
        <fullName evidence="1">DUF4180 domain-containing protein</fullName>
    </recommendedName>
</protein>
<evidence type="ECO:0000313" key="2">
    <source>
        <dbReference type="EMBL" id="AHH96752.1"/>
    </source>
</evidence>
<evidence type="ECO:0000313" key="3">
    <source>
        <dbReference type="Proteomes" id="UP000019225"/>
    </source>
</evidence>
<dbReference type="Proteomes" id="UP000019225">
    <property type="component" value="Chromosome"/>
</dbReference>
<dbReference type="RefSeq" id="WP_025356873.1">
    <property type="nucleotide sequence ID" value="NZ_CP007155.1"/>
</dbReference>
<dbReference type="AlphaFoldDB" id="W5W778"/>
<feature type="domain" description="DUF4180" evidence="1">
    <location>
        <begin position="5"/>
        <end position="114"/>
    </location>
</feature>
<organism evidence="2 3">
    <name type="scientific">Kutzneria albida DSM 43870</name>
    <dbReference type="NCBI Taxonomy" id="1449976"/>
    <lineage>
        <taxon>Bacteria</taxon>
        <taxon>Bacillati</taxon>
        <taxon>Actinomycetota</taxon>
        <taxon>Actinomycetes</taxon>
        <taxon>Pseudonocardiales</taxon>
        <taxon>Pseudonocardiaceae</taxon>
        <taxon>Kutzneria</taxon>
    </lineage>
</organism>
<keyword evidence="3" id="KW-1185">Reference proteome</keyword>
<dbReference type="STRING" id="1449976.KALB_3385"/>
<dbReference type="KEGG" id="kal:KALB_3385"/>
<dbReference type="InterPro" id="IPR025438">
    <property type="entry name" value="DUF4180"/>
</dbReference>
<dbReference type="eggNOG" id="ENOG5032Z57">
    <property type="taxonomic scope" value="Bacteria"/>
</dbReference>
<gene>
    <name evidence="2" type="ORF">KALB_3385</name>
</gene>
<name>W5W778_9PSEU</name>
<dbReference type="Pfam" id="PF13788">
    <property type="entry name" value="DUF4180"/>
    <property type="match status" value="1"/>
</dbReference>
<sequence>MSETKRQVYVHPAEGSVLASEADAVELIGELYPVRPDVLVIPVSRLDERFFTLSTRLAGEMLQKFVLYGLHVVILGDISEHVARSTALRDFVHESNEGRHVWFLADLPALEARLAAR</sequence>